<name>I0GWR4_SELRL</name>
<dbReference type="AlphaFoldDB" id="I0GWR4"/>
<geneLocation type="plasmid" evidence="1 2">
    <name>pSRC5</name>
</geneLocation>
<evidence type="ECO:0008006" key="3">
    <source>
        <dbReference type="Google" id="ProtNLM"/>
    </source>
</evidence>
<evidence type="ECO:0000313" key="2">
    <source>
        <dbReference type="Proteomes" id="UP000007887"/>
    </source>
</evidence>
<reference evidence="1 2" key="1">
    <citation type="submission" date="2011-10" db="EMBL/GenBank/DDBJ databases">
        <title>Whole genome sequence of Selenomonas ruminantium subsp. lactilytica TAM6421.</title>
        <authorList>
            <person name="Oguchi A."/>
            <person name="Ankai A."/>
            <person name="Kaneko J."/>
            <person name="Yamada-Narita S."/>
            <person name="Fukui S."/>
            <person name="Takahashi M."/>
            <person name="Onodera T."/>
            <person name="Kojima S."/>
            <person name="Fushimi T."/>
            <person name="Abe N."/>
            <person name="Kamio Y."/>
            <person name="Yamazaki S."/>
            <person name="Fujita N."/>
        </authorList>
    </citation>
    <scope>NUCLEOTIDE SEQUENCE [LARGE SCALE GENOMIC DNA]</scope>
    <source>
        <strain evidence="2">NBRC 103574 / TAM6421</strain>
        <plasmid evidence="1 2">pSRC5</plasmid>
    </source>
</reference>
<evidence type="ECO:0000313" key="1">
    <source>
        <dbReference type="EMBL" id="BAL85201.1"/>
    </source>
</evidence>
<proteinExistence type="predicted"/>
<organism evidence="1 2">
    <name type="scientific">Selenomonas ruminantium subsp. lactilytica (strain NBRC 103574 / TAM6421)</name>
    <dbReference type="NCBI Taxonomy" id="927704"/>
    <lineage>
        <taxon>Bacteria</taxon>
        <taxon>Bacillati</taxon>
        <taxon>Bacillota</taxon>
        <taxon>Negativicutes</taxon>
        <taxon>Selenomonadales</taxon>
        <taxon>Selenomonadaceae</taxon>
        <taxon>Selenomonas</taxon>
    </lineage>
</organism>
<dbReference type="InterPro" id="IPR049254">
    <property type="entry name" value="Phage_tail_terminator"/>
</dbReference>
<keyword evidence="1" id="KW-0614">Plasmid</keyword>
<dbReference type="Proteomes" id="UP000007887">
    <property type="component" value="Plasmid pSRC5"/>
</dbReference>
<dbReference type="EMBL" id="AP012301">
    <property type="protein sequence ID" value="BAL85201.1"/>
    <property type="molecule type" value="Genomic_DNA"/>
</dbReference>
<dbReference type="OrthoDB" id="2063617at2"/>
<dbReference type="PATRIC" id="fig|927704.6.peg.3544"/>
<protein>
    <recommendedName>
        <fullName evidence="3">Phage protein</fullName>
    </recommendedName>
</protein>
<dbReference type="RefSeq" id="WP_014426219.1">
    <property type="nucleotide sequence ID" value="NC_017074.1"/>
</dbReference>
<dbReference type="HOGENOM" id="CLU_1710914_0_0_9"/>
<gene>
    <name evidence="1" type="ordered locus">SELR_pSRC500270</name>
</gene>
<sequence>MLKQSDILKAVRAELKRHYPSTPVYLNEATEGAAIPAFVIELVTTASPDGCRTLNICTLHINYIDQPRKQNALALYDIRDQINASFAHGFQVADRYIHVSSVASSITTDEANMVQTDIPFQYYDAPEEQQPEWLIEHIYNNIHS</sequence>
<accession>I0GWR4</accession>
<dbReference type="Pfam" id="PF20765">
    <property type="entry name" value="Phage_tail_terminator_8"/>
    <property type="match status" value="1"/>
</dbReference>
<dbReference type="KEGG" id="sri:SELR_pSRC500270"/>